<evidence type="ECO:0000256" key="1">
    <source>
        <dbReference type="SAM" id="MobiDB-lite"/>
    </source>
</evidence>
<dbReference type="GO" id="GO:0000209">
    <property type="term" value="P:protein polyubiquitination"/>
    <property type="evidence" value="ECO:0007669"/>
    <property type="project" value="TreeGrafter"/>
</dbReference>
<dbReference type="EMBL" id="JASPKY010000400">
    <property type="protein sequence ID" value="KAK9702098.1"/>
    <property type="molecule type" value="Genomic_DNA"/>
</dbReference>
<dbReference type="Proteomes" id="UP001458880">
    <property type="component" value="Unassembled WGS sequence"/>
</dbReference>
<proteinExistence type="predicted"/>
<comment type="caution">
    <text evidence="2">The sequence shown here is derived from an EMBL/GenBank/DDBJ whole genome shotgun (WGS) entry which is preliminary data.</text>
</comment>
<sequence>MSSIQFVVHPLPGSEDQFNDRLKEVADRINRLGQNSHPVWSNIRGGVKKIVLGPAHIAMLLEDGRVCRVSFSVISDRLDLTKADPNKNSSSGGTGGSGNGGGSGSGGSGGNKPTGSGRQIRTRARIMRSNTAIRGGNNSG</sequence>
<evidence type="ECO:0000313" key="3">
    <source>
        <dbReference type="Proteomes" id="UP001458880"/>
    </source>
</evidence>
<feature type="region of interest" description="Disordered" evidence="1">
    <location>
        <begin position="78"/>
        <end position="140"/>
    </location>
</feature>
<name>A0AAW1JFU1_POPJA</name>
<reference evidence="2 3" key="1">
    <citation type="journal article" date="2024" name="BMC Genomics">
        <title>De novo assembly and annotation of Popillia japonica's genome with initial clues to its potential as an invasive pest.</title>
        <authorList>
            <person name="Cucini C."/>
            <person name="Boschi S."/>
            <person name="Funari R."/>
            <person name="Cardaioli E."/>
            <person name="Iannotti N."/>
            <person name="Marturano G."/>
            <person name="Paoli F."/>
            <person name="Bruttini M."/>
            <person name="Carapelli A."/>
            <person name="Frati F."/>
            <person name="Nardi F."/>
        </authorList>
    </citation>
    <scope>NUCLEOTIDE SEQUENCE [LARGE SCALE GENOMIC DNA]</scope>
    <source>
        <strain evidence="2">DMR45628</strain>
    </source>
</reference>
<accession>A0AAW1JFU1</accession>
<dbReference type="PANTHER" id="PTHR46276">
    <property type="entry name" value="E3 UBIQUITIN-PROTEIN LIGASE UBR5"/>
    <property type="match status" value="1"/>
</dbReference>
<organism evidence="2 3">
    <name type="scientific">Popillia japonica</name>
    <name type="common">Japanese beetle</name>
    <dbReference type="NCBI Taxonomy" id="7064"/>
    <lineage>
        <taxon>Eukaryota</taxon>
        <taxon>Metazoa</taxon>
        <taxon>Ecdysozoa</taxon>
        <taxon>Arthropoda</taxon>
        <taxon>Hexapoda</taxon>
        <taxon>Insecta</taxon>
        <taxon>Pterygota</taxon>
        <taxon>Neoptera</taxon>
        <taxon>Endopterygota</taxon>
        <taxon>Coleoptera</taxon>
        <taxon>Polyphaga</taxon>
        <taxon>Scarabaeiformia</taxon>
        <taxon>Scarabaeidae</taxon>
        <taxon>Rutelinae</taxon>
        <taxon>Popillia</taxon>
    </lineage>
</organism>
<dbReference type="GO" id="GO:0005634">
    <property type="term" value="C:nucleus"/>
    <property type="evidence" value="ECO:0007669"/>
    <property type="project" value="TreeGrafter"/>
</dbReference>
<protein>
    <submittedName>
        <fullName evidence="2">Uncharacterized protein</fullName>
    </submittedName>
</protein>
<dbReference type="GO" id="GO:0005737">
    <property type="term" value="C:cytoplasm"/>
    <property type="evidence" value="ECO:0007669"/>
    <property type="project" value="TreeGrafter"/>
</dbReference>
<gene>
    <name evidence="2" type="ORF">QE152_g30183</name>
</gene>
<keyword evidence="3" id="KW-1185">Reference proteome</keyword>
<dbReference type="AlphaFoldDB" id="A0AAW1JFU1"/>
<dbReference type="GO" id="GO:0034450">
    <property type="term" value="F:ubiquitin-ubiquitin ligase activity"/>
    <property type="evidence" value="ECO:0007669"/>
    <property type="project" value="TreeGrafter"/>
</dbReference>
<dbReference type="PANTHER" id="PTHR46276:SF1">
    <property type="entry name" value="E3 UBIQUITIN-PROTEIN LIGASE UBR5"/>
    <property type="match status" value="1"/>
</dbReference>
<feature type="compositionally biased region" description="Gly residues" evidence="1">
    <location>
        <begin position="92"/>
        <end position="112"/>
    </location>
</feature>
<evidence type="ECO:0000313" key="2">
    <source>
        <dbReference type="EMBL" id="KAK9702098.1"/>
    </source>
</evidence>
<dbReference type="GO" id="GO:0090263">
    <property type="term" value="P:positive regulation of canonical Wnt signaling pathway"/>
    <property type="evidence" value="ECO:0007669"/>
    <property type="project" value="TreeGrafter"/>
</dbReference>